<dbReference type="EMBL" id="SNZR01000015">
    <property type="protein sequence ID" value="TDR88089.1"/>
    <property type="molecule type" value="Genomic_DNA"/>
</dbReference>
<evidence type="ECO:0000256" key="1">
    <source>
        <dbReference type="ARBA" id="ARBA00022729"/>
    </source>
</evidence>
<organism evidence="4 5">
    <name type="scientific">Enterovirga rhinocerotis</name>
    <dbReference type="NCBI Taxonomy" id="1339210"/>
    <lineage>
        <taxon>Bacteria</taxon>
        <taxon>Pseudomonadati</taxon>
        <taxon>Pseudomonadota</taxon>
        <taxon>Alphaproteobacteria</taxon>
        <taxon>Hyphomicrobiales</taxon>
        <taxon>Methylobacteriaceae</taxon>
        <taxon>Enterovirga</taxon>
    </lineage>
</organism>
<dbReference type="OrthoDB" id="8673316at2"/>
<keyword evidence="5" id="KW-1185">Reference proteome</keyword>
<dbReference type="AlphaFoldDB" id="A0A4V3DXB6"/>
<proteinExistence type="predicted"/>
<name>A0A4V3DXB6_9HYPH</name>
<dbReference type="RefSeq" id="WP_133773288.1">
    <property type="nucleotide sequence ID" value="NZ_SNZR01000015.1"/>
</dbReference>
<dbReference type="Gene3D" id="3.40.190.10">
    <property type="entry name" value="Periplasmic binding protein-like II"/>
    <property type="match status" value="2"/>
</dbReference>
<dbReference type="Proteomes" id="UP000295122">
    <property type="component" value="Unassembled WGS sequence"/>
</dbReference>
<keyword evidence="2" id="KW-0574">Periplasm</keyword>
<evidence type="ECO:0000313" key="4">
    <source>
        <dbReference type="EMBL" id="TDR88089.1"/>
    </source>
</evidence>
<feature type="signal peptide" evidence="3">
    <location>
        <begin position="1"/>
        <end position="19"/>
    </location>
</feature>
<accession>A0A4V3DXB6</accession>
<feature type="chain" id="PRO_5020934282" evidence="3">
    <location>
        <begin position="20"/>
        <end position="334"/>
    </location>
</feature>
<evidence type="ECO:0000256" key="2">
    <source>
        <dbReference type="ARBA" id="ARBA00022764"/>
    </source>
</evidence>
<dbReference type="SUPFAM" id="SSF53850">
    <property type="entry name" value="Periplasmic binding protein-like II"/>
    <property type="match status" value="1"/>
</dbReference>
<keyword evidence="1 3" id="KW-0732">Signal</keyword>
<reference evidence="4 5" key="1">
    <citation type="submission" date="2019-03" db="EMBL/GenBank/DDBJ databases">
        <title>Genomic Encyclopedia of Type Strains, Phase IV (KMG-IV): sequencing the most valuable type-strain genomes for metagenomic binning, comparative biology and taxonomic classification.</title>
        <authorList>
            <person name="Goeker M."/>
        </authorList>
    </citation>
    <scope>NUCLEOTIDE SEQUENCE [LARGE SCALE GENOMIC DNA]</scope>
    <source>
        <strain evidence="4 5">DSM 25903</strain>
    </source>
</reference>
<sequence>MRGLALAGLIAMAAGSAAAQDCCPKELVEAAKKEGRVVLYSSVVLDNEQVVAAEFQKKFPGITVDIVRAPGARLFTRIETEAAAGKLTADVVDLTERVLATRIDHLFADYKPPNAADWDRSAMGSPKLWPRTQFVYGLAYNPAIVSPPPEATWKELMNPRFGGKVGLILASSGGSGWTAAMQQRKEFGEDRWREIAKLKPRLFESNGPASSAVVRGEVQVAQLLLATANSLKAQGAPIEVIYPTEGLPAAPGAAAIFKDAPHPNAAKLFLDWSLSREGQNVMVEKLGGMSLLKGTKLPEGAPKDVKVWTPSNEEFAALRDPWIKEWDEIFGYRN</sequence>
<dbReference type="PANTHER" id="PTHR30006:SF2">
    <property type="entry name" value="ABC TRANSPORTER SUBSTRATE-BINDING PROTEIN"/>
    <property type="match status" value="1"/>
</dbReference>
<dbReference type="PANTHER" id="PTHR30006">
    <property type="entry name" value="THIAMINE-BINDING PERIPLASMIC PROTEIN-RELATED"/>
    <property type="match status" value="1"/>
</dbReference>
<evidence type="ECO:0000256" key="3">
    <source>
        <dbReference type="SAM" id="SignalP"/>
    </source>
</evidence>
<comment type="caution">
    <text evidence="4">The sequence shown here is derived from an EMBL/GenBank/DDBJ whole genome shotgun (WGS) entry which is preliminary data.</text>
</comment>
<gene>
    <name evidence="4" type="ORF">EV668_3956</name>
</gene>
<evidence type="ECO:0000313" key="5">
    <source>
        <dbReference type="Proteomes" id="UP000295122"/>
    </source>
</evidence>
<protein>
    <submittedName>
        <fullName evidence="4">Iron(III) transport system substrate-binding protein</fullName>
    </submittedName>
</protein>
<dbReference type="Pfam" id="PF01547">
    <property type="entry name" value="SBP_bac_1"/>
    <property type="match status" value="1"/>
</dbReference>
<dbReference type="InterPro" id="IPR006059">
    <property type="entry name" value="SBP"/>
</dbReference>